<dbReference type="KEGG" id="ave:Arcve_1102"/>
<dbReference type="OrthoDB" id="384396at2157"/>
<keyword evidence="2" id="KW-1185">Reference proteome</keyword>
<dbReference type="STRING" id="693661.Arcve_1102"/>
<gene>
    <name evidence="1" type="ordered locus">Arcve_1102</name>
</gene>
<dbReference type="GeneID" id="43002842"/>
<evidence type="ECO:0000313" key="1">
    <source>
        <dbReference type="EMBL" id="AEA47112.1"/>
    </source>
</evidence>
<proteinExistence type="predicted"/>
<dbReference type="EMBL" id="CP002588">
    <property type="protein sequence ID" value="AEA47112.1"/>
    <property type="molecule type" value="Genomic_DNA"/>
</dbReference>
<dbReference type="RefSeq" id="WP_013683776.1">
    <property type="nucleotide sequence ID" value="NC_015320.1"/>
</dbReference>
<evidence type="ECO:0000313" key="2">
    <source>
        <dbReference type="Proteomes" id="UP000008136"/>
    </source>
</evidence>
<protein>
    <submittedName>
        <fullName evidence="1">Uncharacterized protein</fullName>
    </submittedName>
</protein>
<sequence>MGRTILPFFFDNKPLPDLRTWKENRKNNRYRSRMFSELESIPEKVVRPNLKGCFNR</sequence>
<dbReference type="HOGENOM" id="CLU_3002947_0_0_2"/>
<dbReference type="Proteomes" id="UP000008136">
    <property type="component" value="Chromosome"/>
</dbReference>
<name>F2KT82_ARCVS</name>
<dbReference type="AlphaFoldDB" id="F2KT82"/>
<organism evidence="1 2">
    <name type="scientific">Archaeoglobus veneficus (strain DSM 11195 / SNP6)</name>
    <dbReference type="NCBI Taxonomy" id="693661"/>
    <lineage>
        <taxon>Archaea</taxon>
        <taxon>Methanobacteriati</taxon>
        <taxon>Methanobacteriota</taxon>
        <taxon>Archaeoglobi</taxon>
        <taxon>Archaeoglobales</taxon>
        <taxon>Archaeoglobaceae</taxon>
        <taxon>Archaeoglobus</taxon>
    </lineage>
</organism>
<accession>F2KT82</accession>
<reference evidence="1 2" key="1">
    <citation type="submission" date="2011-03" db="EMBL/GenBank/DDBJ databases">
        <title>The complete genome of Archaeoglobus veneficus SNP6.</title>
        <authorList>
            <consortium name="US DOE Joint Genome Institute (JGI-PGF)"/>
            <person name="Lucas S."/>
            <person name="Copeland A."/>
            <person name="Lapidus A."/>
            <person name="Bruce D."/>
            <person name="Goodwin L."/>
            <person name="Pitluck S."/>
            <person name="Kyrpides N."/>
            <person name="Mavromatis K."/>
            <person name="Pagani I."/>
            <person name="Ivanova N."/>
            <person name="Mikhailova N."/>
            <person name="Lu M."/>
            <person name="Detter J.C."/>
            <person name="Tapia R."/>
            <person name="Han C."/>
            <person name="Land M."/>
            <person name="Hauser L."/>
            <person name="Markowitz V."/>
            <person name="Cheng J.-F."/>
            <person name="Hugenholtz P."/>
            <person name="Woyke T."/>
            <person name="Wu D."/>
            <person name="Spring S."/>
            <person name="Brambilla E."/>
            <person name="Klenk H.-P."/>
            <person name="Eisen J.A."/>
        </authorList>
    </citation>
    <scope>NUCLEOTIDE SEQUENCE [LARGE SCALE GENOMIC DNA]</scope>
    <source>
        <strain>SNP6</strain>
    </source>
</reference>